<organism evidence="4 5">
    <name type="scientific">Paraglomus brasilianum</name>
    <dbReference type="NCBI Taxonomy" id="144538"/>
    <lineage>
        <taxon>Eukaryota</taxon>
        <taxon>Fungi</taxon>
        <taxon>Fungi incertae sedis</taxon>
        <taxon>Mucoromycota</taxon>
        <taxon>Glomeromycotina</taxon>
        <taxon>Glomeromycetes</taxon>
        <taxon>Paraglomerales</taxon>
        <taxon>Paraglomeraceae</taxon>
        <taxon>Paraglomus</taxon>
    </lineage>
</organism>
<proteinExistence type="inferred from homology"/>
<comment type="caution">
    <text evidence="4">The sequence shown here is derived from an EMBL/GenBank/DDBJ whole genome shotgun (WGS) entry which is preliminary data.</text>
</comment>
<dbReference type="OrthoDB" id="432645at2759"/>
<accession>A0A9N8Z288</accession>
<dbReference type="InterPro" id="IPR032675">
    <property type="entry name" value="LRR_dom_sf"/>
</dbReference>
<dbReference type="PRINTS" id="PR00061">
    <property type="entry name" value="RIBOSOMALL19"/>
</dbReference>
<protein>
    <submittedName>
        <fullName evidence="4">9910_t:CDS:1</fullName>
    </submittedName>
</protein>
<dbReference type="InterPro" id="IPR001857">
    <property type="entry name" value="Ribosomal_bL19"/>
</dbReference>
<keyword evidence="5" id="KW-1185">Reference proteome</keyword>
<dbReference type="InterPro" id="IPR038657">
    <property type="entry name" value="Ribosomal_bL19_sf"/>
</dbReference>
<dbReference type="PANTHER" id="PTHR15680">
    <property type="entry name" value="RIBOSOMAL PROTEIN L19"/>
    <property type="match status" value="1"/>
</dbReference>
<dbReference type="GO" id="GO:0003735">
    <property type="term" value="F:structural constituent of ribosome"/>
    <property type="evidence" value="ECO:0007669"/>
    <property type="project" value="InterPro"/>
</dbReference>
<evidence type="ECO:0000313" key="4">
    <source>
        <dbReference type="EMBL" id="CAG8468340.1"/>
    </source>
</evidence>
<dbReference type="AlphaFoldDB" id="A0A9N8Z288"/>
<dbReference type="Gene3D" id="3.80.10.10">
    <property type="entry name" value="Ribonuclease Inhibitor"/>
    <property type="match status" value="1"/>
</dbReference>
<name>A0A9N8Z288_9GLOM</name>
<dbReference type="EMBL" id="CAJVPI010000055">
    <property type="protein sequence ID" value="CAG8468340.1"/>
    <property type="molecule type" value="Genomic_DNA"/>
</dbReference>
<keyword evidence="3" id="KW-0687">Ribonucleoprotein</keyword>
<dbReference type="PANTHER" id="PTHR15680:SF9">
    <property type="entry name" value="LARGE RIBOSOMAL SUBUNIT PROTEIN BL19M"/>
    <property type="match status" value="1"/>
</dbReference>
<evidence type="ECO:0000256" key="1">
    <source>
        <dbReference type="ARBA" id="ARBA00005781"/>
    </source>
</evidence>
<reference evidence="4" key="1">
    <citation type="submission" date="2021-06" db="EMBL/GenBank/DDBJ databases">
        <authorList>
            <person name="Kallberg Y."/>
            <person name="Tangrot J."/>
            <person name="Rosling A."/>
        </authorList>
    </citation>
    <scope>NUCLEOTIDE SEQUENCE</scope>
    <source>
        <strain evidence="4">BR232B</strain>
    </source>
</reference>
<dbReference type="InterPro" id="IPR008991">
    <property type="entry name" value="Translation_prot_SH3-like_sf"/>
</dbReference>
<keyword evidence="2" id="KW-0689">Ribosomal protein</keyword>
<comment type="similarity">
    <text evidence="1">Belongs to the bacterial ribosomal protein bL19 family.</text>
</comment>
<dbReference type="SUPFAM" id="SSF50104">
    <property type="entry name" value="Translation proteins SH3-like domain"/>
    <property type="match status" value="1"/>
</dbReference>
<dbReference type="GO" id="GO:0006412">
    <property type="term" value="P:translation"/>
    <property type="evidence" value="ECO:0007669"/>
    <property type="project" value="InterPro"/>
</dbReference>
<evidence type="ECO:0000256" key="3">
    <source>
        <dbReference type="ARBA" id="ARBA00023274"/>
    </source>
</evidence>
<dbReference type="Proteomes" id="UP000789739">
    <property type="component" value="Unassembled WGS sequence"/>
</dbReference>
<gene>
    <name evidence="4" type="ORF">PBRASI_LOCUS945</name>
</gene>
<sequence length="571" mass="66241">MSPATELNADVINLIFEYMEDNIPALYNCMLVNKYICGKFTPLLYKDPFHYMNTLLKENTNKTIRNKCRALITTYIKCLPLDKQLFYHKACVIEKPSYPRHQHEQYLKSLTISHFIMALNATKYHQIADSHGAFYHDLITLLVTGKKLQMLHIEDTHFHIFKDFLQDLSPSLKWLRLDMKYYVNGDISHLIDKLPNVESLVISFAKSEIDYNLLENMGRIKESLKRLDIEGGFGKIDCRFLRIMREYKQLRAIYIIKKENIDTDVLRFASLGKSELRKKVAEVKNEDVLLEAAKDLESCRIEEVERTVQLDLIVKEMVPAEQKSLEEKEIDSFLDSENKKMVTIENLEFRSESHDHSPVGYHIKTVERRSLAKTLVPKVKYTIEPFRAFSTRDIKLTCLKYIPPSSSALQYNPPLSIRVPELQFPNPSLEGKNIMRLLDEEEVKRATDNRAELFAKRGKTRIIPGDVLLVESYTNQTNRGSSMFAGICIAIRRSGPDSSFTLRNIIMKVGVEQRFPVFSPLIKSIKILQRGKGYRRAKLFYLRDEPGKTVRISGAMREESRKGRNNIDQKK</sequence>
<dbReference type="GO" id="GO:0005762">
    <property type="term" value="C:mitochondrial large ribosomal subunit"/>
    <property type="evidence" value="ECO:0007669"/>
    <property type="project" value="TreeGrafter"/>
</dbReference>
<dbReference type="Pfam" id="PF01245">
    <property type="entry name" value="Ribosomal_L19"/>
    <property type="match status" value="1"/>
</dbReference>
<dbReference type="SUPFAM" id="SSF52047">
    <property type="entry name" value="RNI-like"/>
    <property type="match status" value="1"/>
</dbReference>
<evidence type="ECO:0000313" key="5">
    <source>
        <dbReference type="Proteomes" id="UP000789739"/>
    </source>
</evidence>
<evidence type="ECO:0000256" key="2">
    <source>
        <dbReference type="ARBA" id="ARBA00022980"/>
    </source>
</evidence>
<dbReference type="Gene3D" id="2.30.30.790">
    <property type="match status" value="1"/>
</dbReference>